<proteinExistence type="predicted"/>
<sequence length="29" mass="3231">MTEPTFRLRTRERAEAIEAETLAPAAVLS</sequence>
<feature type="non-terminal residue" evidence="1">
    <location>
        <position position="29"/>
    </location>
</feature>
<protein>
    <submittedName>
        <fullName evidence="1">Uncharacterized protein</fullName>
    </submittedName>
</protein>
<accession>A0A3B0S926</accession>
<reference evidence="1" key="1">
    <citation type="submission" date="2018-06" db="EMBL/GenBank/DDBJ databases">
        <authorList>
            <person name="Zhirakovskaya E."/>
        </authorList>
    </citation>
    <scope>NUCLEOTIDE SEQUENCE</scope>
</reference>
<organism evidence="1">
    <name type="scientific">hydrothermal vent metagenome</name>
    <dbReference type="NCBI Taxonomy" id="652676"/>
    <lineage>
        <taxon>unclassified sequences</taxon>
        <taxon>metagenomes</taxon>
        <taxon>ecological metagenomes</taxon>
    </lineage>
</organism>
<gene>
    <name evidence="1" type="ORF">MNBD_ACTINO01-1165</name>
</gene>
<evidence type="ECO:0000313" key="1">
    <source>
        <dbReference type="EMBL" id="VAV96978.1"/>
    </source>
</evidence>
<dbReference type="EMBL" id="UOEI01000193">
    <property type="protein sequence ID" value="VAV96978.1"/>
    <property type="molecule type" value="Genomic_DNA"/>
</dbReference>
<name>A0A3B0S926_9ZZZZ</name>
<dbReference type="AlphaFoldDB" id="A0A3B0S926"/>